<dbReference type="InterPro" id="IPR001254">
    <property type="entry name" value="Trypsin_dom"/>
</dbReference>
<keyword evidence="1" id="KW-0645">Protease</keyword>
<dbReference type="Pfam" id="PF00089">
    <property type="entry name" value="Trypsin"/>
    <property type="match status" value="1"/>
</dbReference>
<dbReference type="PROSITE" id="PS50240">
    <property type="entry name" value="TRYPSIN_DOM"/>
    <property type="match status" value="1"/>
</dbReference>
<dbReference type="AlphaFoldDB" id="A0A7R9M9U3"/>
<sequence>YNSLLTAFCAWSLAIPTDIQYNLRAGIIGGSDAKAGDNPHMCSLRINGSHQCGASIIGTQWVVTAAHCLEGVKPIDLLLRCATLLREVPGQDFNISKVISHENYNKNVSTNCDIGLLQVTGEFKLGTSALDKIKLPDQDQDYAQPGSVATVTGWGLNADQKLPEKLQTVDVPVLDRATCISDYKSSISDYMFCAGYDEGKRDSCSADSGGPIKFNNTLIGIVSWGLGCAEPHHPGVYTRLARSQEYSVNLPVLVMIIGGHDANPGGNPHMCWFRFDGSHQSGDNGPLRLIT</sequence>
<protein>
    <recommendedName>
        <fullName evidence="6">Peptidase S1 domain-containing protein</fullName>
    </recommendedName>
</protein>
<keyword evidence="8" id="KW-1185">Reference proteome</keyword>
<dbReference type="FunFam" id="2.40.10.10:FF:000068">
    <property type="entry name" value="transmembrane protease serine 2"/>
    <property type="match status" value="1"/>
</dbReference>
<gene>
    <name evidence="7" type="ORF">ONB1V03_LOCUS11777</name>
</gene>
<evidence type="ECO:0000256" key="3">
    <source>
        <dbReference type="ARBA" id="ARBA00022825"/>
    </source>
</evidence>
<evidence type="ECO:0000256" key="5">
    <source>
        <dbReference type="ARBA" id="ARBA00024195"/>
    </source>
</evidence>
<comment type="similarity">
    <text evidence="5">Belongs to the peptidase S1 family. CLIP subfamily.</text>
</comment>
<keyword evidence="3" id="KW-0720">Serine protease</keyword>
<feature type="domain" description="Peptidase S1" evidence="6">
    <location>
        <begin position="27"/>
        <end position="274"/>
    </location>
</feature>
<dbReference type="OrthoDB" id="6514235at2759"/>
<reference evidence="7" key="1">
    <citation type="submission" date="2020-11" db="EMBL/GenBank/DDBJ databases">
        <authorList>
            <person name="Tran Van P."/>
        </authorList>
    </citation>
    <scope>NUCLEOTIDE SEQUENCE</scope>
</reference>
<dbReference type="PROSITE" id="PS00134">
    <property type="entry name" value="TRYPSIN_HIS"/>
    <property type="match status" value="1"/>
</dbReference>
<dbReference type="Proteomes" id="UP000728032">
    <property type="component" value="Unassembled WGS sequence"/>
</dbReference>
<dbReference type="PRINTS" id="PR00722">
    <property type="entry name" value="CHYMOTRYPSIN"/>
</dbReference>
<dbReference type="PANTHER" id="PTHR24276">
    <property type="entry name" value="POLYSERASE-RELATED"/>
    <property type="match status" value="1"/>
</dbReference>
<evidence type="ECO:0000256" key="2">
    <source>
        <dbReference type="ARBA" id="ARBA00022801"/>
    </source>
</evidence>
<keyword evidence="2" id="KW-0378">Hydrolase</keyword>
<dbReference type="GO" id="GO:0004252">
    <property type="term" value="F:serine-type endopeptidase activity"/>
    <property type="evidence" value="ECO:0007669"/>
    <property type="project" value="InterPro"/>
</dbReference>
<organism evidence="7">
    <name type="scientific">Oppiella nova</name>
    <dbReference type="NCBI Taxonomy" id="334625"/>
    <lineage>
        <taxon>Eukaryota</taxon>
        <taxon>Metazoa</taxon>
        <taxon>Ecdysozoa</taxon>
        <taxon>Arthropoda</taxon>
        <taxon>Chelicerata</taxon>
        <taxon>Arachnida</taxon>
        <taxon>Acari</taxon>
        <taxon>Acariformes</taxon>
        <taxon>Sarcoptiformes</taxon>
        <taxon>Oribatida</taxon>
        <taxon>Brachypylina</taxon>
        <taxon>Oppioidea</taxon>
        <taxon>Oppiidae</taxon>
        <taxon>Oppiella</taxon>
    </lineage>
</organism>
<dbReference type="InterPro" id="IPR050430">
    <property type="entry name" value="Peptidase_S1"/>
</dbReference>
<dbReference type="InterPro" id="IPR001314">
    <property type="entry name" value="Peptidase_S1A"/>
</dbReference>
<dbReference type="InterPro" id="IPR043504">
    <property type="entry name" value="Peptidase_S1_PA_chymotrypsin"/>
</dbReference>
<dbReference type="PANTHER" id="PTHR24276:SF98">
    <property type="entry name" value="FI18310P1-RELATED"/>
    <property type="match status" value="1"/>
</dbReference>
<dbReference type="SMART" id="SM00020">
    <property type="entry name" value="Tryp_SPc"/>
    <property type="match status" value="1"/>
</dbReference>
<evidence type="ECO:0000256" key="4">
    <source>
        <dbReference type="ARBA" id="ARBA00023157"/>
    </source>
</evidence>
<evidence type="ECO:0000256" key="1">
    <source>
        <dbReference type="ARBA" id="ARBA00022670"/>
    </source>
</evidence>
<evidence type="ECO:0000313" key="8">
    <source>
        <dbReference type="Proteomes" id="UP000728032"/>
    </source>
</evidence>
<dbReference type="FunFam" id="2.40.10.10:FF:000002">
    <property type="entry name" value="Transmembrane protease serine"/>
    <property type="match status" value="1"/>
</dbReference>
<dbReference type="InterPro" id="IPR018114">
    <property type="entry name" value="TRYPSIN_HIS"/>
</dbReference>
<dbReference type="CDD" id="cd00190">
    <property type="entry name" value="Tryp_SPc"/>
    <property type="match status" value="1"/>
</dbReference>
<feature type="non-terminal residue" evidence="7">
    <location>
        <position position="291"/>
    </location>
</feature>
<dbReference type="SUPFAM" id="SSF50494">
    <property type="entry name" value="Trypsin-like serine proteases"/>
    <property type="match status" value="1"/>
</dbReference>
<accession>A0A7R9M9U3</accession>
<keyword evidence="4" id="KW-1015">Disulfide bond</keyword>
<name>A0A7R9M9U3_9ACAR</name>
<evidence type="ECO:0000313" key="7">
    <source>
        <dbReference type="EMBL" id="CAD7655132.1"/>
    </source>
</evidence>
<proteinExistence type="inferred from homology"/>
<dbReference type="GO" id="GO:0006508">
    <property type="term" value="P:proteolysis"/>
    <property type="evidence" value="ECO:0007669"/>
    <property type="project" value="UniProtKB-KW"/>
</dbReference>
<dbReference type="EMBL" id="OC923879">
    <property type="protein sequence ID" value="CAD7655132.1"/>
    <property type="molecule type" value="Genomic_DNA"/>
</dbReference>
<dbReference type="Gene3D" id="2.40.10.10">
    <property type="entry name" value="Trypsin-like serine proteases"/>
    <property type="match status" value="2"/>
</dbReference>
<evidence type="ECO:0000259" key="6">
    <source>
        <dbReference type="PROSITE" id="PS50240"/>
    </source>
</evidence>
<dbReference type="InterPro" id="IPR009003">
    <property type="entry name" value="Peptidase_S1_PA"/>
</dbReference>
<dbReference type="EMBL" id="CAJPVJ010009054">
    <property type="protein sequence ID" value="CAG2172319.1"/>
    <property type="molecule type" value="Genomic_DNA"/>
</dbReference>